<name>A0ABR1FQQ4_AURAN</name>
<dbReference type="SUPFAM" id="SSF55856">
    <property type="entry name" value="Cytochrome b5-like heme/steroid binding domain"/>
    <property type="match status" value="1"/>
</dbReference>
<reference evidence="1 2" key="1">
    <citation type="submission" date="2024-03" db="EMBL/GenBank/DDBJ databases">
        <title>Aureococcus anophagefferens CCMP1851 and Kratosvirus quantuckense: Draft genome of a second virus-susceptible host strain in the model system.</title>
        <authorList>
            <person name="Chase E."/>
            <person name="Truchon A.R."/>
            <person name="Schepens W."/>
            <person name="Wilhelm S.W."/>
        </authorList>
    </citation>
    <scope>NUCLEOTIDE SEQUENCE [LARGE SCALE GENOMIC DNA]</scope>
    <source>
        <strain evidence="1 2">CCMP1851</strain>
    </source>
</reference>
<comment type="caution">
    <text evidence="1">The sequence shown here is derived from an EMBL/GenBank/DDBJ whole genome shotgun (WGS) entry which is preliminary data.</text>
</comment>
<dbReference type="EMBL" id="JBBJCI010000290">
    <property type="protein sequence ID" value="KAK7235753.1"/>
    <property type="molecule type" value="Genomic_DNA"/>
</dbReference>
<dbReference type="PIRSF" id="PIRSF015921">
    <property type="entry name" value="FA_sphinglp_des"/>
    <property type="match status" value="1"/>
</dbReference>
<dbReference type="GO" id="GO:0006629">
    <property type="term" value="P:lipid metabolic process"/>
    <property type="evidence" value="ECO:0007669"/>
    <property type="project" value="UniProtKB-KW"/>
</dbReference>
<dbReference type="SMART" id="SM01117">
    <property type="entry name" value="Cyt-b5"/>
    <property type="match status" value="1"/>
</dbReference>
<dbReference type="GO" id="GO:0016020">
    <property type="term" value="C:membrane"/>
    <property type="evidence" value="ECO:0007669"/>
    <property type="project" value="UniProtKB-SubCell"/>
</dbReference>
<evidence type="ECO:0000313" key="1">
    <source>
        <dbReference type="EMBL" id="KAK7235753.1"/>
    </source>
</evidence>
<dbReference type="Gene3D" id="3.10.120.10">
    <property type="entry name" value="Cytochrome b5-like heme/steroid binding domain"/>
    <property type="match status" value="1"/>
</dbReference>
<proteinExistence type="predicted"/>
<keyword evidence="2" id="KW-1185">Reference proteome</keyword>
<dbReference type="InterPro" id="IPR036400">
    <property type="entry name" value="Cyt_B5-like_heme/steroid_sf"/>
</dbReference>
<dbReference type="InterPro" id="IPR005804">
    <property type="entry name" value="FA_desaturase_dom"/>
</dbReference>
<accession>A0ABR1FQQ4</accession>
<protein>
    <submittedName>
        <fullName evidence="1">Fatty acid desaturase</fullName>
    </submittedName>
</protein>
<dbReference type="PANTHER" id="PTHR19353">
    <property type="entry name" value="FATTY ACID DESATURASE 2"/>
    <property type="match status" value="1"/>
</dbReference>
<dbReference type="Pfam" id="PF00487">
    <property type="entry name" value="FA_desaturase"/>
    <property type="match status" value="1"/>
</dbReference>
<organism evidence="1 2">
    <name type="scientific">Aureococcus anophagefferens</name>
    <name type="common">Harmful bloom alga</name>
    <dbReference type="NCBI Taxonomy" id="44056"/>
    <lineage>
        <taxon>Eukaryota</taxon>
        <taxon>Sar</taxon>
        <taxon>Stramenopiles</taxon>
        <taxon>Ochrophyta</taxon>
        <taxon>Pelagophyceae</taxon>
        <taxon>Pelagomonadales</taxon>
        <taxon>Pelagomonadaceae</taxon>
        <taxon>Aureococcus</taxon>
    </lineage>
</organism>
<dbReference type="Proteomes" id="UP001363151">
    <property type="component" value="Unassembled WGS sequence"/>
</dbReference>
<gene>
    <name evidence="1" type="ORF">SO694_000671113</name>
</gene>
<dbReference type="KEGG" id="aaf:AURANDRAFT_34546"/>
<dbReference type="Pfam" id="PF00173">
    <property type="entry name" value="Cyt-b5"/>
    <property type="match status" value="1"/>
</dbReference>
<dbReference type="InterPro" id="IPR001199">
    <property type="entry name" value="Cyt_B5-like_heme/steroid-bd"/>
</dbReference>
<sequence length="426" mass="47879">MGKGAQQLTSPAVKDAAAKDVLIHGQLYDVTNFKHPGGSIVKFLTNNGDATEAFVEFHGRSKKAQAMLKAMPKVAADAETMKARGYNGKEARSSALSVGYAKLRAEFEAEGRFDANASEIAYRIGEVVLMHLVGAYLIMATDHFFKGLLCLGIVSGRCGWLMHEGGHYSLTGVIKTDRFLQEAIYGVGCGMSAAWWRNQHNKHHATPQKLQHDVDLDTLPLVAFHAQVAAKAKGALMKQWLKLQCYLFIPLSCLLVASGWQLYLHPRHAHRTKRGKELAFMGLRYVLLFGVVFKDLTWLQALGYYNLYNQIAASYIFTNFSLSHTHLPVSQPDDYLHWVEYAALHTTNISPGLVCNWWMANLNFQIEHHLFPSMPQFQHQHISPRVKAFFEAHGLHYDVRPYFSCLKQTLENLHDVGHSTDAVKKD</sequence>
<dbReference type="InterPro" id="IPR012171">
    <property type="entry name" value="Fatty_acid_desaturase"/>
</dbReference>
<dbReference type="GO" id="GO:0016717">
    <property type="term" value="F:oxidoreductase activity, acting on paired donors, with oxidation of a pair of donors resulting in the reduction of molecular oxygen to two molecules of water"/>
    <property type="evidence" value="ECO:0007669"/>
    <property type="project" value="TreeGrafter"/>
</dbReference>
<dbReference type="PANTHER" id="PTHR19353:SF88">
    <property type="entry name" value="DELTA(5) FATTY ACID DESATURASE FAT-4"/>
    <property type="match status" value="1"/>
</dbReference>
<dbReference type="CDD" id="cd03506">
    <property type="entry name" value="Delta6-FADS-like"/>
    <property type="match status" value="1"/>
</dbReference>
<evidence type="ECO:0000313" key="2">
    <source>
        <dbReference type="Proteomes" id="UP001363151"/>
    </source>
</evidence>